<dbReference type="OrthoDB" id="9810980at2"/>
<dbReference type="AlphaFoldDB" id="A0A3N2QYV2"/>
<evidence type="ECO:0000259" key="6">
    <source>
        <dbReference type="Pfam" id="PF26002"/>
    </source>
</evidence>
<dbReference type="Gene3D" id="2.40.50.100">
    <property type="match status" value="1"/>
</dbReference>
<reference evidence="7 8" key="1">
    <citation type="submission" date="2018-10" db="EMBL/GenBank/DDBJ databases">
        <title>Histidinibacterium lentulum gen. nov., sp. nov., a marine bacterium from the culture broth of Picochlorum sp. 122.</title>
        <authorList>
            <person name="Wang G."/>
        </authorList>
    </citation>
    <scope>NUCLEOTIDE SEQUENCE [LARGE SCALE GENOMIC DNA]</scope>
    <source>
        <strain evidence="7 8">B17</strain>
    </source>
</reference>
<comment type="subcellular location">
    <subcellularLocation>
        <location evidence="1">Membrane</location>
        <topology evidence="1">Single-pass membrane protein</topology>
    </subcellularLocation>
</comment>
<dbReference type="Proteomes" id="UP000268016">
    <property type="component" value="Unassembled WGS sequence"/>
</dbReference>
<dbReference type="PANTHER" id="PTHR30386:SF26">
    <property type="entry name" value="TRANSPORT PROTEIN COMB"/>
    <property type="match status" value="1"/>
</dbReference>
<dbReference type="InterPro" id="IPR058982">
    <property type="entry name" value="Beta-barrel_AprE"/>
</dbReference>
<evidence type="ECO:0000256" key="1">
    <source>
        <dbReference type="ARBA" id="ARBA00004167"/>
    </source>
</evidence>
<evidence type="ECO:0000313" key="7">
    <source>
        <dbReference type="EMBL" id="ROU00298.1"/>
    </source>
</evidence>
<protein>
    <submittedName>
        <fullName evidence="7">HlyD family efflux transporter periplasmic adaptor subunit</fullName>
    </submittedName>
</protein>
<organism evidence="7 8">
    <name type="scientific">Histidinibacterium lentulum</name>
    <dbReference type="NCBI Taxonomy" id="2480588"/>
    <lineage>
        <taxon>Bacteria</taxon>
        <taxon>Pseudomonadati</taxon>
        <taxon>Pseudomonadota</taxon>
        <taxon>Alphaproteobacteria</taxon>
        <taxon>Rhodobacterales</taxon>
        <taxon>Paracoccaceae</taxon>
        <taxon>Histidinibacterium</taxon>
    </lineage>
</organism>
<dbReference type="PANTHER" id="PTHR30386">
    <property type="entry name" value="MEMBRANE FUSION SUBUNIT OF EMRAB-TOLC MULTIDRUG EFFLUX PUMP"/>
    <property type="match status" value="1"/>
</dbReference>
<evidence type="ECO:0000256" key="5">
    <source>
        <dbReference type="SAM" id="Phobius"/>
    </source>
</evidence>
<keyword evidence="4 5" id="KW-0472">Membrane</keyword>
<dbReference type="EMBL" id="RDRB01000006">
    <property type="protein sequence ID" value="ROU00298.1"/>
    <property type="molecule type" value="Genomic_DNA"/>
</dbReference>
<evidence type="ECO:0000256" key="4">
    <source>
        <dbReference type="ARBA" id="ARBA00023136"/>
    </source>
</evidence>
<keyword evidence="8" id="KW-1185">Reference proteome</keyword>
<dbReference type="GO" id="GO:0016020">
    <property type="term" value="C:membrane"/>
    <property type="evidence" value="ECO:0007669"/>
    <property type="project" value="UniProtKB-SubCell"/>
</dbReference>
<evidence type="ECO:0000256" key="3">
    <source>
        <dbReference type="ARBA" id="ARBA00022989"/>
    </source>
</evidence>
<evidence type="ECO:0000256" key="2">
    <source>
        <dbReference type="ARBA" id="ARBA00022692"/>
    </source>
</evidence>
<dbReference type="Gene3D" id="2.40.30.170">
    <property type="match status" value="1"/>
</dbReference>
<dbReference type="InterPro" id="IPR050739">
    <property type="entry name" value="MFP"/>
</dbReference>
<name>A0A3N2QYV2_9RHOB</name>
<sequence length="389" mass="42765">MATIDAEFETRNRGASLLIWLVAGTVLVFLVWARFAPLSEIVRAPGEVVSAARPQIVQNLEGGILAELFVSEGTSVAEGDVLARLRGTQFETRVTDLYDQWVAADIRRLRLEAEIAGQFDFEVPDTHMTQAPQIVASERALLSARQTDYTTRTDSARAQAEETARELATLEDLHAREVVGLFEVTEARKTNTEARARLDEIVTQAELDRASEYSQTLVDLNTLRQELRLAQDRLERTVIRAPMTGIVNAVGVSTIGGVVQPGEDIFEIIPAGDTLMLEARVAPQDIASVVAGQEATIKLTAYDYTIYGTLSGLVQLVSADTFRDERRPDAEAHYRVTVAIDPASMTGRAEGIALRPGMQATVELHTGSKTVLDYLTKPLYRSREALREP</sequence>
<keyword evidence="2 5" id="KW-0812">Transmembrane</keyword>
<dbReference type="RefSeq" id="WP_123642848.1">
    <property type="nucleotide sequence ID" value="NZ_ML119086.1"/>
</dbReference>
<accession>A0A3N2QYV2</accession>
<keyword evidence="3 5" id="KW-1133">Transmembrane helix</keyword>
<proteinExistence type="predicted"/>
<evidence type="ECO:0000313" key="8">
    <source>
        <dbReference type="Proteomes" id="UP000268016"/>
    </source>
</evidence>
<dbReference type="PRINTS" id="PR01490">
    <property type="entry name" value="RTXTOXIND"/>
</dbReference>
<feature type="domain" description="AprE-like beta-barrel" evidence="6">
    <location>
        <begin position="275"/>
        <end position="367"/>
    </location>
</feature>
<dbReference type="Pfam" id="PF26002">
    <property type="entry name" value="Beta-barrel_AprE"/>
    <property type="match status" value="1"/>
</dbReference>
<comment type="caution">
    <text evidence="7">The sequence shown here is derived from an EMBL/GenBank/DDBJ whole genome shotgun (WGS) entry which is preliminary data.</text>
</comment>
<gene>
    <name evidence="7" type="ORF">EAT49_13700</name>
</gene>
<feature type="transmembrane region" description="Helical" evidence="5">
    <location>
        <begin position="17"/>
        <end position="35"/>
    </location>
</feature>